<reference evidence="7" key="1">
    <citation type="journal article" date="2009" name="Nature">
        <title>Genome sequence and analysis of the Irish potato famine pathogen Phytophthora infestans.</title>
        <authorList>
            <consortium name="The Broad Institute Genome Sequencing Platform"/>
            <person name="Haas B.J."/>
            <person name="Kamoun S."/>
            <person name="Zody M.C."/>
            <person name="Jiang R.H."/>
            <person name="Handsaker R.E."/>
            <person name="Cano L.M."/>
            <person name="Grabherr M."/>
            <person name="Kodira C.D."/>
            <person name="Raffaele S."/>
            <person name="Torto-Alalibo T."/>
            <person name="Bozkurt T.O."/>
            <person name="Ah-Fong A.M."/>
            <person name="Alvarado L."/>
            <person name="Anderson V.L."/>
            <person name="Armstrong M.R."/>
            <person name="Avrova A."/>
            <person name="Baxter L."/>
            <person name="Beynon J."/>
            <person name="Boevink P.C."/>
            <person name="Bollmann S.R."/>
            <person name="Bos J.I."/>
            <person name="Bulone V."/>
            <person name="Cai G."/>
            <person name="Cakir C."/>
            <person name="Carrington J.C."/>
            <person name="Chawner M."/>
            <person name="Conti L."/>
            <person name="Costanzo S."/>
            <person name="Ewan R."/>
            <person name="Fahlgren N."/>
            <person name="Fischbach M.A."/>
            <person name="Fugelstad J."/>
            <person name="Gilroy E.M."/>
            <person name="Gnerre S."/>
            <person name="Green P.J."/>
            <person name="Grenville-Briggs L.J."/>
            <person name="Griffith J."/>
            <person name="Grunwald N.J."/>
            <person name="Horn K."/>
            <person name="Horner N.R."/>
            <person name="Hu C.H."/>
            <person name="Huitema E."/>
            <person name="Jeong D.H."/>
            <person name="Jones A.M."/>
            <person name="Jones J.D."/>
            <person name="Jones R.W."/>
            <person name="Karlsson E.K."/>
            <person name="Kunjeti S.G."/>
            <person name="Lamour K."/>
            <person name="Liu Z."/>
            <person name="Ma L."/>
            <person name="Maclean D."/>
            <person name="Chibucos M.C."/>
            <person name="McDonald H."/>
            <person name="McWalters J."/>
            <person name="Meijer H.J."/>
            <person name="Morgan W."/>
            <person name="Morris P.F."/>
            <person name="Munro C.A."/>
            <person name="O'Neill K."/>
            <person name="Ospina-Giraldo M."/>
            <person name="Pinzon A."/>
            <person name="Pritchard L."/>
            <person name="Ramsahoye B."/>
            <person name="Ren Q."/>
            <person name="Restrepo S."/>
            <person name="Roy S."/>
            <person name="Sadanandom A."/>
            <person name="Savidor A."/>
            <person name="Schornack S."/>
            <person name="Schwartz D.C."/>
            <person name="Schumann U.D."/>
            <person name="Schwessinger B."/>
            <person name="Seyer L."/>
            <person name="Sharpe T."/>
            <person name="Silvar C."/>
            <person name="Song J."/>
            <person name="Studholme D.J."/>
            <person name="Sykes S."/>
            <person name="Thines M."/>
            <person name="van de Vondervoort P.J."/>
            <person name="Phuntumart V."/>
            <person name="Wawra S."/>
            <person name="Weide R."/>
            <person name="Win J."/>
            <person name="Young C."/>
            <person name="Zhou S."/>
            <person name="Fry W."/>
            <person name="Meyers B.C."/>
            <person name="van West P."/>
            <person name="Ristaino J."/>
            <person name="Govers F."/>
            <person name="Birch P.R."/>
            <person name="Whisson S.C."/>
            <person name="Judelson H.S."/>
            <person name="Nusbaum C."/>
        </authorList>
    </citation>
    <scope>NUCLEOTIDE SEQUENCE [LARGE SCALE GENOMIC DNA]</scope>
    <source>
        <strain evidence="7">T30-4</strain>
    </source>
</reference>
<feature type="region of interest" description="Disordered" evidence="4">
    <location>
        <begin position="80"/>
        <end position="121"/>
    </location>
</feature>
<keyword evidence="7" id="KW-1185">Reference proteome</keyword>
<dbReference type="VEuPathDB" id="FungiDB:PITG_20381"/>
<gene>
    <name evidence="6" type="ORF">PITG_20381</name>
</gene>
<feature type="compositionally biased region" description="Low complexity" evidence="4">
    <location>
        <begin position="19"/>
        <end position="33"/>
    </location>
</feature>
<dbReference type="KEGG" id="pif:PITG_20381"/>
<dbReference type="HOGENOM" id="CLU_083765_0_0_1"/>
<feature type="region of interest" description="Disordered" evidence="4">
    <location>
        <begin position="1"/>
        <end position="33"/>
    </location>
</feature>
<dbReference type="InParanoid" id="D0P1S6"/>
<name>D0P1S6_PHYIT</name>
<dbReference type="InterPro" id="IPR035898">
    <property type="entry name" value="TAZ_dom_sf"/>
</dbReference>
<evidence type="ECO:0000313" key="7">
    <source>
        <dbReference type="Proteomes" id="UP000006643"/>
    </source>
</evidence>
<dbReference type="EMBL" id="DS028256">
    <property type="protein sequence ID" value="EEY54714.1"/>
    <property type="molecule type" value="Genomic_DNA"/>
</dbReference>
<dbReference type="OrthoDB" id="168290at2759"/>
<dbReference type="Pfam" id="PF02135">
    <property type="entry name" value="zf-TAZ"/>
    <property type="match status" value="1"/>
</dbReference>
<evidence type="ECO:0000256" key="2">
    <source>
        <dbReference type="ARBA" id="ARBA00022771"/>
    </source>
</evidence>
<evidence type="ECO:0000256" key="4">
    <source>
        <dbReference type="SAM" id="MobiDB-lite"/>
    </source>
</evidence>
<evidence type="ECO:0000313" key="6">
    <source>
        <dbReference type="EMBL" id="EEY54714.1"/>
    </source>
</evidence>
<dbReference type="eggNOG" id="ENOG502SC9P">
    <property type="taxonomic scope" value="Eukaryota"/>
</dbReference>
<proteinExistence type="predicted"/>
<keyword evidence="2" id="KW-0863">Zinc-finger</keyword>
<dbReference type="InterPro" id="IPR000197">
    <property type="entry name" value="Znf_TAZ"/>
</dbReference>
<protein>
    <recommendedName>
        <fullName evidence="5">TAZ-type domain-containing protein</fullName>
    </recommendedName>
</protein>
<evidence type="ECO:0000259" key="5">
    <source>
        <dbReference type="Pfam" id="PF02135"/>
    </source>
</evidence>
<dbReference type="Gene3D" id="1.20.1020.10">
    <property type="entry name" value="TAZ domain"/>
    <property type="match status" value="1"/>
</dbReference>
<dbReference type="Proteomes" id="UP000006643">
    <property type="component" value="Unassembled WGS sequence"/>
</dbReference>
<evidence type="ECO:0000256" key="3">
    <source>
        <dbReference type="ARBA" id="ARBA00022833"/>
    </source>
</evidence>
<evidence type="ECO:0000256" key="1">
    <source>
        <dbReference type="ARBA" id="ARBA00022723"/>
    </source>
</evidence>
<keyword evidence="3" id="KW-0862">Zinc</keyword>
<keyword evidence="1" id="KW-0479">Metal-binding</keyword>
<dbReference type="SUPFAM" id="SSF57933">
    <property type="entry name" value="TAZ domain"/>
    <property type="match status" value="1"/>
</dbReference>
<dbReference type="RefSeq" id="XP_002895750.1">
    <property type="nucleotide sequence ID" value="XM_002895704.1"/>
</dbReference>
<dbReference type="GeneID" id="9480513"/>
<organism evidence="6 7">
    <name type="scientific">Phytophthora infestans (strain T30-4)</name>
    <name type="common">Potato late blight agent</name>
    <dbReference type="NCBI Taxonomy" id="403677"/>
    <lineage>
        <taxon>Eukaryota</taxon>
        <taxon>Sar</taxon>
        <taxon>Stramenopiles</taxon>
        <taxon>Oomycota</taxon>
        <taxon>Peronosporomycetes</taxon>
        <taxon>Peronosporales</taxon>
        <taxon>Peronosporaceae</taxon>
        <taxon>Phytophthora</taxon>
    </lineage>
</organism>
<dbReference type="GO" id="GO:0008270">
    <property type="term" value="F:zinc ion binding"/>
    <property type="evidence" value="ECO:0007669"/>
    <property type="project" value="UniProtKB-KW"/>
</dbReference>
<sequence>MELKCLPTTGGTDRDTFGSAAAHSLPSLPRPPSYSILRSQIVANGISRKRSLSGESLPSEYGGPPPRVAFAAHHVSLSPLPSFSSSPPAKRLRRESLSPTSVGEVSDAKKMPPAKSTITTTPGAAQMQSILRGLQHLSSCSASGCSNPLCVSTRTFVSKVRAHRSNMTGKTSHDVSRCGACKLWGVIVRAHAPTCSEGALCRVPGCSSQ</sequence>
<feature type="domain" description="TAZ-type" evidence="5">
    <location>
        <begin position="128"/>
        <end position="206"/>
    </location>
</feature>
<dbReference type="OMA" id="CGACKLW"/>
<dbReference type="AlphaFoldDB" id="D0P1S6"/>
<accession>D0P1S6</accession>